<proteinExistence type="evidence at transcript level"/>
<protein>
    <submittedName>
        <fullName evidence="2">Uncharacterized protein</fullName>
    </submittedName>
</protein>
<dbReference type="EMBL" id="BT086901">
    <property type="protein sequence ID" value="ACR37254.1"/>
    <property type="molecule type" value="mRNA"/>
</dbReference>
<feature type="compositionally biased region" description="Basic and acidic residues" evidence="1">
    <location>
        <begin position="45"/>
        <end position="62"/>
    </location>
</feature>
<feature type="region of interest" description="Disordered" evidence="1">
    <location>
        <begin position="1"/>
        <end position="23"/>
    </location>
</feature>
<dbReference type="AlphaFoldDB" id="C4J7V4"/>
<evidence type="ECO:0000313" key="2">
    <source>
        <dbReference type="EMBL" id="ACR37254.1"/>
    </source>
</evidence>
<reference evidence="2" key="2">
    <citation type="submission" date="2012-06" db="EMBL/GenBank/DDBJ databases">
        <authorList>
            <person name="Yu Y."/>
            <person name="Currie J."/>
            <person name="Lomeli R."/>
            <person name="Angelova A."/>
            <person name="Collura K."/>
            <person name="Wissotski M."/>
            <person name="Campos D."/>
            <person name="Kudrna D."/>
            <person name="Golser W."/>
            <person name="Ashely E."/>
            <person name="Descour A."/>
            <person name="Fernandes J."/>
            <person name="Soderlund C."/>
            <person name="Walbot V."/>
        </authorList>
    </citation>
    <scope>NUCLEOTIDE SEQUENCE</scope>
    <source>
        <strain evidence="2">B73</strain>
    </source>
</reference>
<reference evidence="2" key="1">
    <citation type="journal article" date="2009" name="PLoS Genet.">
        <title>Sequencing, mapping, and analysis of 27,455 maize full-length cDNAs.</title>
        <authorList>
            <person name="Soderlund C."/>
            <person name="Descour A."/>
            <person name="Kudrna D."/>
            <person name="Bomhoff M."/>
            <person name="Boyd L."/>
            <person name="Currie J."/>
            <person name="Angelova A."/>
            <person name="Collura K."/>
            <person name="Wissotski M."/>
            <person name="Ashley E."/>
            <person name="Morrow D."/>
            <person name="Fernandes J."/>
            <person name="Walbot V."/>
            <person name="Yu Y."/>
        </authorList>
    </citation>
    <scope>NUCLEOTIDE SEQUENCE</scope>
    <source>
        <strain evidence="2">B73</strain>
    </source>
</reference>
<name>C4J7V4_MAIZE</name>
<sequence length="62" mass="6706">MRTLMRSSGWVEQPATMEAMPPSTNPLTPIACLPGFFSPFGFQELGRDGSESKDANKTKNGS</sequence>
<accession>C4J7V4</accession>
<evidence type="ECO:0000256" key="1">
    <source>
        <dbReference type="SAM" id="MobiDB-lite"/>
    </source>
</evidence>
<feature type="region of interest" description="Disordered" evidence="1">
    <location>
        <begin position="43"/>
        <end position="62"/>
    </location>
</feature>
<organism evidence="2">
    <name type="scientific">Zea mays</name>
    <name type="common">Maize</name>
    <dbReference type="NCBI Taxonomy" id="4577"/>
    <lineage>
        <taxon>Eukaryota</taxon>
        <taxon>Viridiplantae</taxon>
        <taxon>Streptophyta</taxon>
        <taxon>Embryophyta</taxon>
        <taxon>Tracheophyta</taxon>
        <taxon>Spermatophyta</taxon>
        <taxon>Magnoliopsida</taxon>
        <taxon>Liliopsida</taxon>
        <taxon>Poales</taxon>
        <taxon>Poaceae</taxon>
        <taxon>PACMAD clade</taxon>
        <taxon>Panicoideae</taxon>
        <taxon>Andropogonodae</taxon>
        <taxon>Andropogoneae</taxon>
        <taxon>Tripsacinae</taxon>
        <taxon>Zea</taxon>
    </lineage>
</organism>